<dbReference type="OrthoDB" id="5464618at2"/>
<dbReference type="PANTHER" id="PTHR40048">
    <property type="entry name" value="RHAMNOSYL O-METHYLTRANSFERASE"/>
    <property type="match status" value="1"/>
</dbReference>
<feature type="domain" description="TOD1/MUCI70 glycosyltransferase-like" evidence="3">
    <location>
        <begin position="47"/>
        <end position="198"/>
    </location>
</feature>
<accession>A0A1H6A783</accession>
<keyword evidence="5" id="KW-1185">Reference proteome</keyword>
<dbReference type="Pfam" id="PF04765">
    <property type="entry name" value="TOD1_MUCI70"/>
    <property type="match status" value="1"/>
</dbReference>
<evidence type="ECO:0000259" key="3">
    <source>
        <dbReference type="Pfam" id="PF04765"/>
    </source>
</evidence>
<dbReference type="GO" id="GO:0032259">
    <property type="term" value="P:methylation"/>
    <property type="evidence" value="ECO:0007669"/>
    <property type="project" value="UniProtKB-KW"/>
</dbReference>
<dbReference type="GO" id="GO:0071770">
    <property type="term" value="P:DIM/DIP cell wall layer assembly"/>
    <property type="evidence" value="ECO:0007669"/>
    <property type="project" value="TreeGrafter"/>
</dbReference>
<reference evidence="5" key="1">
    <citation type="submission" date="2016-10" db="EMBL/GenBank/DDBJ databases">
        <authorList>
            <person name="Varghese N."/>
            <person name="Submissions S."/>
        </authorList>
    </citation>
    <scope>NUCLEOTIDE SEQUENCE [LARGE SCALE GENOMIC DNA]</scope>
    <source>
        <strain evidence="5">DSM 17298</strain>
    </source>
</reference>
<gene>
    <name evidence="4" type="ORF">SAMN03080598_03937</name>
</gene>
<dbReference type="RefSeq" id="WP_103926497.1">
    <property type="nucleotide sequence ID" value="NZ_FNVR01000037.1"/>
</dbReference>
<proteinExistence type="predicted"/>
<evidence type="ECO:0000313" key="4">
    <source>
        <dbReference type="EMBL" id="SEG43897.1"/>
    </source>
</evidence>
<evidence type="ECO:0000256" key="1">
    <source>
        <dbReference type="ARBA" id="ARBA00022603"/>
    </source>
</evidence>
<dbReference type="InterPro" id="IPR029063">
    <property type="entry name" value="SAM-dependent_MTases_sf"/>
</dbReference>
<keyword evidence="2" id="KW-0808">Transferase</keyword>
<dbReference type="Gene3D" id="3.40.50.150">
    <property type="entry name" value="Vaccinia Virus protein VP39"/>
    <property type="match status" value="1"/>
</dbReference>
<dbReference type="EMBL" id="FNVR01000037">
    <property type="protein sequence ID" value="SEG43897.1"/>
    <property type="molecule type" value="Genomic_DNA"/>
</dbReference>
<dbReference type="AlphaFoldDB" id="A0A1H6A783"/>
<dbReference type="InterPro" id="IPR048354">
    <property type="entry name" value="TOD1_MUCI70_glycTrfase_dom"/>
</dbReference>
<evidence type="ECO:0000313" key="5">
    <source>
        <dbReference type="Proteomes" id="UP000236736"/>
    </source>
</evidence>
<dbReference type="STRING" id="1120964.GCA_001313265_06784"/>
<evidence type="ECO:0000256" key="2">
    <source>
        <dbReference type="ARBA" id="ARBA00022679"/>
    </source>
</evidence>
<dbReference type="Pfam" id="PF13578">
    <property type="entry name" value="Methyltransf_24"/>
    <property type="match status" value="1"/>
</dbReference>
<dbReference type="PANTHER" id="PTHR40048:SF1">
    <property type="entry name" value="RHAMNOSYL O-METHYLTRANSFERASE"/>
    <property type="match status" value="1"/>
</dbReference>
<protein>
    <recommendedName>
        <fullName evidence="3">TOD1/MUCI70 glycosyltransferase-like domain-containing protein</fullName>
    </recommendedName>
</protein>
<dbReference type="GO" id="GO:0005886">
    <property type="term" value="C:plasma membrane"/>
    <property type="evidence" value="ECO:0007669"/>
    <property type="project" value="TreeGrafter"/>
</dbReference>
<dbReference type="GO" id="GO:0008168">
    <property type="term" value="F:methyltransferase activity"/>
    <property type="evidence" value="ECO:0007669"/>
    <property type="project" value="UniProtKB-KW"/>
</dbReference>
<dbReference type="Proteomes" id="UP000236736">
    <property type="component" value="Unassembled WGS sequence"/>
</dbReference>
<dbReference type="SUPFAM" id="SSF53335">
    <property type="entry name" value="S-adenosyl-L-methionine-dependent methyltransferases"/>
    <property type="match status" value="1"/>
</dbReference>
<organism evidence="4 5">
    <name type="scientific">Algoriphagus boritolerans DSM 17298 = JCM 18970</name>
    <dbReference type="NCBI Taxonomy" id="1120964"/>
    <lineage>
        <taxon>Bacteria</taxon>
        <taxon>Pseudomonadati</taxon>
        <taxon>Bacteroidota</taxon>
        <taxon>Cytophagia</taxon>
        <taxon>Cytophagales</taxon>
        <taxon>Cyclobacteriaceae</taxon>
        <taxon>Algoriphagus</taxon>
    </lineage>
</organism>
<keyword evidence="1" id="KW-0489">Methyltransferase</keyword>
<sequence>MSTIYYTAIFNDYDELIIPEISPDLNINVKMICFTDNPKVKSDFFDVILVERKFKDSTRENRYYKVMSHLVLPPHDLSIYFDGNIKFKVSIESIFEEAIHNDKVLLSLIKHPFRNCLYDEGEACIKQKKDDPEIIINQLGKYQMEGYPAHNGLLACSVIFRKNVSAVQKLCTSWWEEIVLGSRRDQISLPYVIWKNKFQGLKILDLNWMENKFYKRIPHIKKLTDMDQINLFTFDKLYLPCRMLEPLAWVGHIPFAIWLVENLRPEVVVELGTHKGNSFFSFCQSMKLNKINGKVYAIDLWEGDKHAGFYSNSIYEDVKKYAQLNYSDIANLIREDFNFAVSQFGDQSIDLLHIDGLHTYDAVKNDFETWLPKLKSDAVVLFHDISVFRDDFGVNQYWKEIITKYPINISFYHSNGLGVLSLNDKGNGARLIEDLKNDTSLIKSFLSTGEVLFQMGPLFFENNRLKGLMELVENSRVIKTTERLKRIFRFFR</sequence>
<name>A0A1H6A783_9BACT</name>